<feature type="transmembrane region" description="Helical" evidence="1">
    <location>
        <begin position="339"/>
        <end position="357"/>
    </location>
</feature>
<keyword evidence="1" id="KW-0472">Membrane</keyword>
<evidence type="ECO:0008006" key="3">
    <source>
        <dbReference type="Google" id="ProtNLM"/>
    </source>
</evidence>
<evidence type="ECO:0000256" key="1">
    <source>
        <dbReference type="SAM" id="Phobius"/>
    </source>
</evidence>
<sequence length="403" mass="45409">MMSSRLILSKTIIIFLAIALIFSMVIAEIYEIDFIWRFFRIDHMSPIFADLRTIPNLSDFDGLRENVSVDPWGRPFNYPEIWIYILTVIGLIQEPYILFGIFQLFLLFALFAFTVVSAPSISKLIYVSALCLSPPVFLLLERGNNDASVFVILLAMVSTRNSFVKGMLLALSGGLKIFPIFGILGAIHWKLKPALLGLFLLSPILVWSFKDLIAIKSNTPIGATLFFGVKSMAKMSCLVSEKFSILSNCYEGPLTLIYIALFSMAVLGILFLRKNSLTKFKTEYLSCELRQEIFLVFGGIFLATLLLSGSVAYRLIFVLPVLISIAFSSNALRLPEDKIRLEILLFGFLLFFSPFITKIGWDLPLVFSFILGVYFGAIMVLYARELFLHAMPGKFAIKIHAEE</sequence>
<feature type="transmembrane region" description="Helical" evidence="1">
    <location>
        <begin position="315"/>
        <end position="332"/>
    </location>
</feature>
<feature type="transmembrane region" description="Helical" evidence="1">
    <location>
        <begin position="194"/>
        <end position="215"/>
    </location>
</feature>
<feature type="transmembrane region" description="Helical" evidence="1">
    <location>
        <begin position="293"/>
        <end position="309"/>
    </location>
</feature>
<gene>
    <name evidence="2" type="ORF">BECKDK2373B_GA0170837_106419</name>
</gene>
<keyword evidence="1" id="KW-1133">Transmembrane helix</keyword>
<evidence type="ECO:0000313" key="2">
    <source>
        <dbReference type="EMBL" id="VFJ57214.1"/>
    </source>
</evidence>
<feature type="transmembrane region" description="Helical" evidence="1">
    <location>
        <begin position="163"/>
        <end position="187"/>
    </location>
</feature>
<proteinExistence type="predicted"/>
<feature type="transmembrane region" description="Helical" evidence="1">
    <location>
        <begin position="363"/>
        <end position="383"/>
    </location>
</feature>
<name>A0A450ST33_9GAMM</name>
<accession>A0A450ST33</accession>
<feature type="transmembrane region" description="Helical" evidence="1">
    <location>
        <begin position="254"/>
        <end position="272"/>
    </location>
</feature>
<protein>
    <recommendedName>
        <fullName evidence="3">DUF2029 domain-containing protein</fullName>
    </recommendedName>
</protein>
<dbReference type="AlphaFoldDB" id="A0A450ST33"/>
<dbReference type="EMBL" id="CAADEX010000064">
    <property type="protein sequence ID" value="VFJ57214.1"/>
    <property type="molecule type" value="Genomic_DNA"/>
</dbReference>
<reference evidence="2" key="1">
    <citation type="submission" date="2019-02" db="EMBL/GenBank/DDBJ databases">
        <authorList>
            <person name="Gruber-Vodicka R. H."/>
            <person name="Seah K. B. B."/>
        </authorList>
    </citation>
    <scope>NUCLEOTIDE SEQUENCE</scope>
    <source>
        <strain evidence="2">BECK_DK47</strain>
    </source>
</reference>
<keyword evidence="1" id="KW-0812">Transmembrane</keyword>
<feature type="transmembrane region" description="Helical" evidence="1">
    <location>
        <begin position="81"/>
        <end position="112"/>
    </location>
</feature>
<organism evidence="2">
    <name type="scientific">Candidatus Kentrum sp. DK</name>
    <dbReference type="NCBI Taxonomy" id="2126562"/>
    <lineage>
        <taxon>Bacteria</taxon>
        <taxon>Pseudomonadati</taxon>
        <taxon>Pseudomonadota</taxon>
        <taxon>Gammaproteobacteria</taxon>
        <taxon>Candidatus Kentrum</taxon>
    </lineage>
</organism>